<keyword evidence="3" id="KW-1185">Reference proteome</keyword>
<comment type="caution">
    <text evidence="2">The sequence shown here is derived from an EMBL/GenBank/DDBJ whole genome shotgun (WGS) entry which is preliminary data.</text>
</comment>
<feature type="compositionally biased region" description="Acidic residues" evidence="1">
    <location>
        <begin position="47"/>
        <end position="61"/>
    </location>
</feature>
<feature type="compositionally biased region" description="Polar residues" evidence="1">
    <location>
        <begin position="66"/>
        <end position="78"/>
    </location>
</feature>
<evidence type="ECO:0000313" key="3">
    <source>
        <dbReference type="Proteomes" id="UP000316759"/>
    </source>
</evidence>
<evidence type="ECO:0000256" key="1">
    <source>
        <dbReference type="SAM" id="MobiDB-lite"/>
    </source>
</evidence>
<evidence type="ECO:0000313" key="2">
    <source>
        <dbReference type="EMBL" id="TPP66587.1"/>
    </source>
</evidence>
<accession>A0A504Z7A0</accession>
<dbReference type="AlphaFoldDB" id="A0A504Z7A0"/>
<feature type="compositionally biased region" description="Polar residues" evidence="1">
    <location>
        <begin position="84"/>
        <end position="93"/>
    </location>
</feature>
<sequence length="135" mass="15191">MAEEAPKVHLNLDKCVKENYLFRSTSTGESNLDPRILEPSLCPVLDSSEENVTDETCDEEALGVSDRTSVQPRYTGRQSPMDYSDTNLVSQRSRLPASEPHAARRRSFLARYWQQAIQRSGEDSLDGVGHSAYRN</sequence>
<dbReference type="OrthoDB" id="6258786at2759"/>
<name>A0A504Z7A0_FASGI</name>
<protein>
    <submittedName>
        <fullName evidence="2">Uncharacterized protein</fullName>
    </submittedName>
</protein>
<reference evidence="2 3" key="1">
    <citation type="submission" date="2019-04" db="EMBL/GenBank/DDBJ databases">
        <title>Annotation for the trematode Fasciola gigantica.</title>
        <authorList>
            <person name="Choi Y.-J."/>
        </authorList>
    </citation>
    <scope>NUCLEOTIDE SEQUENCE [LARGE SCALE GENOMIC DNA]</scope>
    <source>
        <strain evidence="2">Uganda_cow_1</strain>
    </source>
</reference>
<organism evidence="2 3">
    <name type="scientific">Fasciola gigantica</name>
    <name type="common">Giant liver fluke</name>
    <dbReference type="NCBI Taxonomy" id="46835"/>
    <lineage>
        <taxon>Eukaryota</taxon>
        <taxon>Metazoa</taxon>
        <taxon>Spiralia</taxon>
        <taxon>Lophotrochozoa</taxon>
        <taxon>Platyhelminthes</taxon>
        <taxon>Trematoda</taxon>
        <taxon>Digenea</taxon>
        <taxon>Plagiorchiida</taxon>
        <taxon>Echinostomata</taxon>
        <taxon>Echinostomatoidea</taxon>
        <taxon>Fasciolidae</taxon>
        <taxon>Fasciola</taxon>
    </lineage>
</organism>
<dbReference type="EMBL" id="SUNJ01001621">
    <property type="protein sequence ID" value="TPP66587.1"/>
    <property type="molecule type" value="Genomic_DNA"/>
</dbReference>
<gene>
    <name evidence="2" type="ORF">FGIG_07902</name>
</gene>
<dbReference type="Proteomes" id="UP000316759">
    <property type="component" value="Unassembled WGS sequence"/>
</dbReference>
<proteinExistence type="predicted"/>
<feature type="region of interest" description="Disordered" evidence="1">
    <location>
        <begin position="47"/>
        <end position="102"/>
    </location>
</feature>